<dbReference type="EMBL" id="OX459122">
    <property type="protein sequence ID" value="CAI9107486.1"/>
    <property type="molecule type" value="Genomic_DNA"/>
</dbReference>
<dbReference type="Proteomes" id="UP001161247">
    <property type="component" value="Chromosome 5"/>
</dbReference>
<name>A0AAV1DHY9_OLDCO</name>
<keyword evidence="2" id="KW-1185">Reference proteome</keyword>
<reference evidence="1" key="1">
    <citation type="submission" date="2023-03" db="EMBL/GenBank/DDBJ databases">
        <authorList>
            <person name="Julca I."/>
        </authorList>
    </citation>
    <scope>NUCLEOTIDE SEQUENCE</scope>
</reference>
<proteinExistence type="predicted"/>
<dbReference type="AlphaFoldDB" id="A0AAV1DHY9"/>
<protein>
    <submittedName>
        <fullName evidence="1">OLC1v1006846C1</fullName>
    </submittedName>
</protein>
<evidence type="ECO:0000313" key="1">
    <source>
        <dbReference type="EMBL" id="CAI9107486.1"/>
    </source>
</evidence>
<organism evidence="1 2">
    <name type="scientific">Oldenlandia corymbosa var. corymbosa</name>
    <dbReference type="NCBI Taxonomy" id="529605"/>
    <lineage>
        <taxon>Eukaryota</taxon>
        <taxon>Viridiplantae</taxon>
        <taxon>Streptophyta</taxon>
        <taxon>Embryophyta</taxon>
        <taxon>Tracheophyta</taxon>
        <taxon>Spermatophyta</taxon>
        <taxon>Magnoliopsida</taxon>
        <taxon>eudicotyledons</taxon>
        <taxon>Gunneridae</taxon>
        <taxon>Pentapetalae</taxon>
        <taxon>asterids</taxon>
        <taxon>lamiids</taxon>
        <taxon>Gentianales</taxon>
        <taxon>Rubiaceae</taxon>
        <taxon>Rubioideae</taxon>
        <taxon>Spermacoceae</taxon>
        <taxon>Hedyotis-Oldenlandia complex</taxon>
        <taxon>Oldenlandia</taxon>
    </lineage>
</organism>
<evidence type="ECO:0000313" key="2">
    <source>
        <dbReference type="Proteomes" id="UP001161247"/>
    </source>
</evidence>
<accession>A0AAV1DHY9</accession>
<sequence>MTSSELIKNMEMQMVEDTNFEDDEFASMSIEDIIKASRLLDKIRILMKESQRIN</sequence>
<gene>
    <name evidence="1" type="ORF">OLC1_LOCUS15795</name>
</gene>